<organism evidence="2 3">
    <name type="scientific">Linum trigynum</name>
    <dbReference type="NCBI Taxonomy" id="586398"/>
    <lineage>
        <taxon>Eukaryota</taxon>
        <taxon>Viridiplantae</taxon>
        <taxon>Streptophyta</taxon>
        <taxon>Embryophyta</taxon>
        <taxon>Tracheophyta</taxon>
        <taxon>Spermatophyta</taxon>
        <taxon>Magnoliopsida</taxon>
        <taxon>eudicotyledons</taxon>
        <taxon>Gunneridae</taxon>
        <taxon>Pentapetalae</taxon>
        <taxon>rosids</taxon>
        <taxon>fabids</taxon>
        <taxon>Malpighiales</taxon>
        <taxon>Linaceae</taxon>
        <taxon>Linum</taxon>
    </lineage>
</organism>
<dbReference type="EMBL" id="OZ034814">
    <property type="protein sequence ID" value="CAL1360942.1"/>
    <property type="molecule type" value="Genomic_DNA"/>
</dbReference>
<name>A0AAV2CWN6_9ROSI</name>
<accession>A0AAV2CWN6</accession>
<dbReference type="AlphaFoldDB" id="A0AAV2CWN6"/>
<dbReference type="Proteomes" id="UP001497516">
    <property type="component" value="Chromosome 10"/>
</dbReference>
<reference evidence="2 3" key="1">
    <citation type="submission" date="2024-04" db="EMBL/GenBank/DDBJ databases">
        <authorList>
            <person name="Fracassetti M."/>
        </authorList>
    </citation>
    <scope>NUCLEOTIDE SEQUENCE [LARGE SCALE GENOMIC DNA]</scope>
</reference>
<proteinExistence type="predicted"/>
<gene>
    <name evidence="2" type="ORF">LTRI10_LOCUS8343</name>
</gene>
<evidence type="ECO:0000313" key="2">
    <source>
        <dbReference type="EMBL" id="CAL1360942.1"/>
    </source>
</evidence>
<evidence type="ECO:0000256" key="1">
    <source>
        <dbReference type="SAM" id="MobiDB-lite"/>
    </source>
</evidence>
<keyword evidence="3" id="KW-1185">Reference proteome</keyword>
<evidence type="ECO:0000313" key="3">
    <source>
        <dbReference type="Proteomes" id="UP001497516"/>
    </source>
</evidence>
<feature type="region of interest" description="Disordered" evidence="1">
    <location>
        <begin position="149"/>
        <end position="175"/>
    </location>
</feature>
<sequence>MLGRFLTVAMQEVLRASLHNQSQWCKPGSLPDQETFLASNPGRRPPEKGFWGAGQRGNVWSQSRAWKRKSRWLLVEWDINPSVRKKSRSAPRKVMWRFKLPSSDDMVGDYVPSYESFHDIPRKTALSNPSEIPTSECISYHVAGLQKQSRSNAGSGKMCCRPDQVIGPGWPERSR</sequence>
<protein>
    <submittedName>
        <fullName evidence="2">Uncharacterized protein</fullName>
    </submittedName>
</protein>